<evidence type="ECO:0000256" key="4">
    <source>
        <dbReference type="PROSITE-ProRule" id="PRU00284"/>
    </source>
</evidence>
<keyword evidence="2" id="KW-0145">Chemotaxis</keyword>
<dbReference type="Proteomes" id="UP000013243">
    <property type="component" value="Plasmid unnamed1"/>
</dbReference>
<feature type="transmembrane region" description="Helical" evidence="5">
    <location>
        <begin position="16"/>
        <end position="38"/>
    </location>
</feature>
<dbReference type="PROSITE" id="PS50885">
    <property type="entry name" value="HAMP"/>
    <property type="match status" value="2"/>
</dbReference>
<evidence type="ECO:0000313" key="9">
    <source>
        <dbReference type="Proteomes" id="UP000013243"/>
    </source>
</evidence>
<feature type="transmembrane region" description="Helical" evidence="5">
    <location>
        <begin position="175"/>
        <end position="196"/>
    </location>
</feature>
<dbReference type="Pfam" id="PF00672">
    <property type="entry name" value="HAMP"/>
    <property type="match status" value="1"/>
</dbReference>
<dbReference type="OrthoDB" id="354287at2"/>
<evidence type="ECO:0000256" key="1">
    <source>
        <dbReference type="ARBA" id="ARBA00004370"/>
    </source>
</evidence>
<name>A0A1B1A8V1_9RHOB</name>
<dbReference type="GO" id="GO:0016020">
    <property type="term" value="C:membrane"/>
    <property type="evidence" value="ECO:0007669"/>
    <property type="project" value="UniProtKB-SubCell"/>
</dbReference>
<dbReference type="Gene3D" id="6.10.340.10">
    <property type="match status" value="1"/>
</dbReference>
<accession>A0A1B1A8V1</accession>
<dbReference type="InterPro" id="IPR004089">
    <property type="entry name" value="MCPsignal_dom"/>
</dbReference>
<geneLocation type="plasmid" evidence="8 9">
    <name>unnamed1</name>
</geneLocation>
<keyword evidence="5" id="KW-1133">Transmembrane helix</keyword>
<feature type="domain" description="HAMP" evidence="7">
    <location>
        <begin position="198"/>
        <end position="251"/>
    </location>
</feature>
<dbReference type="PANTHER" id="PTHR43531">
    <property type="entry name" value="PROTEIN ICFG"/>
    <property type="match status" value="1"/>
</dbReference>
<dbReference type="Gene3D" id="1.10.287.950">
    <property type="entry name" value="Methyl-accepting chemotaxis protein"/>
    <property type="match status" value="1"/>
</dbReference>
<dbReference type="InterPro" id="IPR051310">
    <property type="entry name" value="MCP_chemotaxis"/>
</dbReference>
<dbReference type="GeneID" id="28252122"/>
<dbReference type="SUPFAM" id="SSF158472">
    <property type="entry name" value="HAMP domain-like"/>
    <property type="match status" value="1"/>
</dbReference>
<sequence>MATTESTRSAIKGWSIFAKLSLLLTVATLVTATFITVANKLIIDQTVQEGVYTLGENVTYSVASRSGGAIRFGDQEKLLADLSTVMEMSEGRSLHGIAIKTDGAVVASTGTAGEGEIAELSALALAAIETNTAQASADGEFFAAPATTSKGVPVGAVAMLWSSETAKADAFNHQLMAYGVGAGLFLLMIFLSSLILRRVVSGPLNDLGSSIVSIAEGNYTQPGQYLSRADEVGRIARNVEDLKHQLASAKAMEQERETAQAHQKHVVDALNNALKRMSDGDLTHAINDPFAEEYETLRSNFNSTRATMVSIIDSVIESSERIRSSAEEISVSSSDLSQRTESQAATLEETAAAMEQLNSSVRSAAEGAREVEGIMDETRATAEQSSKVVTDAVEAMSNIEASSVKISKILTVIDDIAFQTNLLALNAGVEAARAGEAGRGFAVVASEVRALAQRSSDAAQEIKHLIVESTEQVGEGVRLVGRTGEELDKIVSRVGTISGHVSGIATGAEEQSTTLNEINTGVSQLDQVTQHNAAMVEETTAASQVLRNDAAQLARVVAVFKTNSAQHQVTPEPQAETVADLAMQSTSEPLNSPAHAPRVETDTPLKAAVGWEDF</sequence>
<protein>
    <submittedName>
        <fullName evidence="8">Chemotaxis protein</fullName>
    </submittedName>
</protein>
<evidence type="ECO:0000313" key="8">
    <source>
        <dbReference type="EMBL" id="ANP43002.1"/>
    </source>
</evidence>
<dbReference type="AlphaFoldDB" id="A0A1B1A8V1"/>
<organism evidence="8 9">
    <name type="scientific">Tritonibacter mobilis F1926</name>
    <dbReference type="NCBI Taxonomy" id="1265309"/>
    <lineage>
        <taxon>Bacteria</taxon>
        <taxon>Pseudomonadati</taxon>
        <taxon>Pseudomonadota</taxon>
        <taxon>Alphaproteobacteria</taxon>
        <taxon>Rhodobacterales</taxon>
        <taxon>Paracoccaceae</taxon>
        <taxon>Tritonibacter</taxon>
    </lineage>
</organism>
<dbReference type="GO" id="GO:0007165">
    <property type="term" value="P:signal transduction"/>
    <property type="evidence" value="ECO:0007669"/>
    <property type="project" value="UniProtKB-KW"/>
</dbReference>
<dbReference type="GO" id="GO:0006935">
    <property type="term" value="P:chemotaxis"/>
    <property type="evidence" value="ECO:0007669"/>
    <property type="project" value="UniProtKB-KW"/>
</dbReference>
<evidence type="ECO:0000259" key="6">
    <source>
        <dbReference type="PROSITE" id="PS50111"/>
    </source>
</evidence>
<dbReference type="PANTHER" id="PTHR43531:SF11">
    <property type="entry name" value="METHYL-ACCEPTING CHEMOTAXIS PROTEIN 3"/>
    <property type="match status" value="1"/>
</dbReference>
<keyword evidence="4" id="KW-0807">Transducer</keyword>
<feature type="domain" description="HAMP" evidence="7">
    <location>
        <begin position="261"/>
        <end position="313"/>
    </location>
</feature>
<dbReference type="EMBL" id="CP015231">
    <property type="protein sequence ID" value="ANP43002.1"/>
    <property type="molecule type" value="Genomic_DNA"/>
</dbReference>
<dbReference type="SMART" id="SM00283">
    <property type="entry name" value="MA"/>
    <property type="match status" value="1"/>
</dbReference>
<dbReference type="KEGG" id="rmb:K529_019770"/>
<dbReference type="SMART" id="SM00304">
    <property type="entry name" value="HAMP"/>
    <property type="match status" value="2"/>
</dbReference>
<dbReference type="GO" id="GO:0004888">
    <property type="term" value="F:transmembrane signaling receptor activity"/>
    <property type="evidence" value="ECO:0007669"/>
    <property type="project" value="InterPro"/>
</dbReference>
<evidence type="ECO:0000256" key="5">
    <source>
        <dbReference type="SAM" id="Phobius"/>
    </source>
</evidence>
<dbReference type="InterPro" id="IPR003660">
    <property type="entry name" value="HAMP_dom"/>
</dbReference>
<reference evidence="8 9" key="1">
    <citation type="journal article" date="2016" name="ISME J.">
        <title>Global occurrence and heterogeneity of the Roseobacter-clade species Ruegeria mobilis.</title>
        <authorList>
            <person name="Sonnenschein E."/>
            <person name="Gram L."/>
        </authorList>
    </citation>
    <scope>NUCLEOTIDE SEQUENCE [LARGE SCALE GENOMIC DNA]</scope>
    <source>
        <strain evidence="8 9">F1926</strain>
        <plasmid evidence="8 9">unnamed1</plasmid>
    </source>
</reference>
<dbReference type="SUPFAM" id="SSF58104">
    <property type="entry name" value="Methyl-accepting chemotaxis protein (MCP) signaling domain"/>
    <property type="match status" value="1"/>
</dbReference>
<evidence type="ECO:0000259" key="7">
    <source>
        <dbReference type="PROSITE" id="PS50885"/>
    </source>
</evidence>
<keyword evidence="5" id="KW-0472">Membrane</keyword>
<evidence type="ECO:0000256" key="3">
    <source>
        <dbReference type="ARBA" id="ARBA00029447"/>
    </source>
</evidence>
<comment type="subcellular location">
    <subcellularLocation>
        <location evidence="1">Membrane</location>
    </subcellularLocation>
</comment>
<proteinExistence type="inferred from homology"/>
<gene>
    <name evidence="8" type="ORF">K529_019770</name>
</gene>
<comment type="similarity">
    <text evidence="3">Belongs to the methyl-accepting chemotaxis (MCP) protein family.</text>
</comment>
<dbReference type="PROSITE" id="PS50111">
    <property type="entry name" value="CHEMOTAXIS_TRANSDUC_2"/>
    <property type="match status" value="1"/>
</dbReference>
<dbReference type="Pfam" id="PF00015">
    <property type="entry name" value="MCPsignal"/>
    <property type="match status" value="1"/>
</dbReference>
<dbReference type="FunFam" id="1.10.287.950:FF:000001">
    <property type="entry name" value="Methyl-accepting chemotaxis sensory transducer"/>
    <property type="match status" value="1"/>
</dbReference>
<dbReference type="PRINTS" id="PR00260">
    <property type="entry name" value="CHEMTRNSDUCR"/>
</dbReference>
<feature type="domain" description="Methyl-accepting transducer" evidence="6">
    <location>
        <begin position="318"/>
        <end position="547"/>
    </location>
</feature>
<dbReference type="InterPro" id="IPR004090">
    <property type="entry name" value="Chemotax_Me-accpt_rcpt"/>
</dbReference>
<evidence type="ECO:0000256" key="2">
    <source>
        <dbReference type="ARBA" id="ARBA00022500"/>
    </source>
</evidence>
<dbReference type="CDD" id="cd11386">
    <property type="entry name" value="MCP_signal"/>
    <property type="match status" value="1"/>
</dbReference>
<keyword evidence="8" id="KW-0614">Plasmid</keyword>
<dbReference type="RefSeq" id="WP_005614907.1">
    <property type="nucleotide sequence ID" value="NZ_CP015231.1"/>
</dbReference>
<keyword evidence="5" id="KW-0812">Transmembrane</keyword>